<keyword evidence="8 10" id="KW-0927">Auxin signaling pathway</keyword>
<keyword evidence="5 10" id="KW-0805">Transcription regulation</keyword>
<comment type="subcellular location">
    <subcellularLocation>
        <location evidence="1 10">Nucleus</location>
    </subcellularLocation>
</comment>
<dbReference type="SUPFAM" id="SSF54277">
    <property type="entry name" value="CAD &amp; PB1 domains"/>
    <property type="match status" value="1"/>
</dbReference>
<dbReference type="GO" id="GO:0005634">
    <property type="term" value="C:nucleus"/>
    <property type="evidence" value="ECO:0007669"/>
    <property type="project" value="UniProtKB-SubCell"/>
</dbReference>
<evidence type="ECO:0000256" key="7">
    <source>
        <dbReference type="ARBA" id="ARBA00023242"/>
    </source>
</evidence>
<evidence type="ECO:0000313" key="12">
    <source>
        <dbReference type="EMBL" id="KAF3964440.1"/>
    </source>
</evidence>
<evidence type="ECO:0000313" key="13">
    <source>
        <dbReference type="Proteomes" id="UP000737018"/>
    </source>
</evidence>
<protein>
    <recommendedName>
        <fullName evidence="10">Auxin-responsive protein</fullName>
    </recommendedName>
</protein>
<evidence type="ECO:0000256" key="6">
    <source>
        <dbReference type="ARBA" id="ARBA00023163"/>
    </source>
</evidence>
<evidence type="ECO:0000256" key="5">
    <source>
        <dbReference type="ARBA" id="ARBA00023015"/>
    </source>
</evidence>
<evidence type="ECO:0000256" key="9">
    <source>
        <dbReference type="ARBA" id="ARBA00025283"/>
    </source>
</evidence>
<dbReference type="PANTHER" id="PTHR31734">
    <property type="entry name" value="AUXIN-RESPONSIVE PROTEIN IAA17"/>
    <property type="match status" value="1"/>
</dbReference>
<dbReference type="GO" id="GO:0006355">
    <property type="term" value="P:regulation of DNA-templated transcription"/>
    <property type="evidence" value="ECO:0007669"/>
    <property type="project" value="InterPro"/>
</dbReference>
<dbReference type="InterPro" id="IPR033389">
    <property type="entry name" value="AUX/IAA_dom"/>
</dbReference>
<sequence>MELQLGLALPTNPTSEAFDLNYYGFEANNKEVDRVIGPCYTSSYEEDINDIINIDNNKRSFGQAFENSTRDRVVPRTLPLLLWNNNNHPNEEDDPKDLENHHSLFAANKNVGDGDGDGDGVVGWPPIKSWRKRLCHENQVVRAWNNQMVENGYVWGGRRASNSMYVKVKMEGVVIARKVDLSQHHSFETLTDTLMDMFRKWSEACEKNSNNYKLIYQDREGDWLFAQDVPWRTFIRSVQRLKLLKSSG</sequence>
<keyword evidence="4 10" id="KW-0678">Repressor</keyword>
<dbReference type="GO" id="GO:0009734">
    <property type="term" value="P:auxin-activated signaling pathway"/>
    <property type="evidence" value="ECO:0007669"/>
    <property type="project" value="UniProtKB-UniRule"/>
</dbReference>
<evidence type="ECO:0000256" key="8">
    <source>
        <dbReference type="ARBA" id="ARBA00023294"/>
    </source>
</evidence>
<dbReference type="PROSITE" id="PS51745">
    <property type="entry name" value="PB1"/>
    <property type="match status" value="1"/>
</dbReference>
<comment type="subunit">
    <text evidence="3 10">Homodimers and heterodimers.</text>
</comment>
<proteinExistence type="inferred from homology"/>
<comment type="caution">
    <text evidence="12">The sequence shown here is derived from an EMBL/GenBank/DDBJ whole genome shotgun (WGS) entry which is preliminary data.</text>
</comment>
<dbReference type="EMBL" id="JRKL02001365">
    <property type="protein sequence ID" value="KAF3964440.1"/>
    <property type="molecule type" value="Genomic_DNA"/>
</dbReference>
<feature type="domain" description="PB1" evidence="11">
    <location>
        <begin position="163"/>
        <end position="248"/>
    </location>
</feature>
<dbReference type="Gene3D" id="3.10.20.90">
    <property type="entry name" value="Phosphatidylinositol 3-kinase Catalytic Subunit, Chain A, domain 1"/>
    <property type="match status" value="1"/>
</dbReference>
<evidence type="ECO:0000259" key="11">
    <source>
        <dbReference type="PROSITE" id="PS51745"/>
    </source>
</evidence>
<evidence type="ECO:0000256" key="4">
    <source>
        <dbReference type="ARBA" id="ARBA00022491"/>
    </source>
</evidence>
<dbReference type="Proteomes" id="UP000737018">
    <property type="component" value="Unassembled WGS sequence"/>
</dbReference>
<accession>A0A8J4R3U7</accession>
<dbReference type="InterPro" id="IPR003311">
    <property type="entry name" value="AUX_IAA"/>
</dbReference>
<dbReference type="OrthoDB" id="778717at2759"/>
<reference evidence="12" key="1">
    <citation type="submission" date="2020-03" db="EMBL/GenBank/DDBJ databases">
        <title>Castanea mollissima Vanexum genome sequencing.</title>
        <authorList>
            <person name="Staton M."/>
        </authorList>
    </citation>
    <scope>NUCLEOTIDE SEQUENCE</scope>
    <source>
        <tissue evidence="12">Leaf</tissue>
    </source>
</reference>
<evidence type="ECO:0000256" key="3">
    <source>
        <dbReference type="ARBA" id="ARBA00011726"/>
    </source>
</evidence>
<dbReference type="PANTHER" id="PTHR31734:SF38">
    <property type="entry name" value="AUXIN-RESPONSIVE PROTEIN IAA29"/>
    <property type="match status" value="1"/>
</dbReference>
<comment type="similarity">
    <text evidence="2 10">Belongs to the Aux/IAA family.</text>
</comment>
<keyword evidence="6 10" id="KW-0804">Transcription</keyword>
<evidence type="ECO:0000256" key="1">
    <source>
        <dbReference type="ARBA" id="ARBA00004123"/>
    </source>
</evidence>
<keyword evidence="13" id="KW-1185">Reference proteome</keyword>
<dbReference type="InterPro" id="IPR053793">
    <property type="entry name" value="PB1-like"/>
</dbReference>
<keyword evidence="7 10" id="KW-0539">Nucleus</keyword>
<evidence type="ECO:0000256" key="10">
    <source>
        <dbReference type="RuleBase" id="RU004549"/>
    </source>
</evidence>
<gene>
    <name evidence="12" type="ORF">CMV_011277</name>
</gene>
<comment type="function">
    <text evidence="9">Aux/IAA proteins are short-lived transcriptional factors that function as repressors of early auxin response genes at low auxin concentrations. Repression is thought to result from the interaction with auxin response factors (ARFs), proteins that bind to the auxin-responsive promoter element (AuxRE). Formation of heterodimers with ARF proteins may alter their ability to modulate early auxin response genes expression.</text>
</comment>
<evidence type="ECO:0000256" key="2">
    <source>
        <dbReference type="ARBA" id="ARBA00006728"/>
    </source>
</evidence>
<organism evidence="12 13">
    <name type="scientific">Castanea mollissima</name>
    <name type="common">Chinese chestnut</name>
    <dbReference type="NCBI Taxonomy" id="60419"/>
    <lineage>
        <taxon>Eukaryota</taxon>
        <taxon>Viridiplantae</taxon>
        <taxon>Streptophyta</taxon>
        <taxon>Embryophyta</taxon>
        <taxon>Tracheophyta</taxon>
        <taxon>Spermatophyta</taxon>
        <taxon>Magnoliopsida</taxon>
        <taxon>eudicotyledons</taxon>
        <taxon>Gunneridae</taxon>
        <taxon>Pentapetalae</taxon>
        <taxon>rosids</taxon>
        <taxon>fabids</taxon>
        <taxon>Fagales</taxon>
        <taxon>Fagaceae</taxon>
        <taxon>Castanea</taxon>
    </lineage>
</organism>
<dbReference type="AlphaFoldDB" id="A0A8J4R3U7"/>
<name>A0A8J4R3U7_9ROSI</name>
<dbReference type="Pfam" id="PF02309">
    <property type="entry name" value="AUX_IAA"/>
    <property type="match status" value="1"/>
</dbReference>